<keyword evidence="2" id="KW-1185">Reference proteome</keyword>
<evidence type="ECO:0000313" key="2">
    <source>
        <dbReference type="Proteomes" id="UP000267268"/>
    </source>
</evidence>
<dbReference type="RefSeq" id="WP_126617866.1">
    <property type="nucleotide sequence ID" value="NZ_CP034562.1"/>
</dbReference>
<dbReference type="KEGG" id="fll:EI427_19455"/>
<gene>
    <name evidence="1" type="ORF">EI427_19455</name>
</gene>
<protein>
    <submittedName>
        <fullName evidence="1">Uncharacterized protein</fullName>
    </submittedName>
</protein>
<dbReference type="EMBL" id="CP034562">
    <property type="protein sequence ID" value="AZQ64308.1"/>
    <property type="molecule type" value="Genomic_DNA"/>
</dbReference>
<evidence type="ECO:0000313" key="1">
    <source>
        <dbReference type="EMBL" id="AZQ64308.1"/>
    </source>
</evidence>
<proteinExistence type="predicted"/>
<reference evidence="1 2" key="1">
    <citation type="submission" date="2018-12" db="EMBL/GenBank/DDBJ databases">
        <title>Flammeovirga pectinis sp. nov., isolated from the gut of the Korean scallop, Patinopecten yessoensis.</title>
        <authorList>
            <person name="Bae J.-W."/>
            <person name="Jeong Y.-S."/>
            <person name="Kang W."/>
        </authorList>
    </citation>
    <scope>NUCLEOTIDE SEQUENCE [LARGE SCALE GENOMIC DNA]</scope>
    <source>
        <strain evidence="1 2">L12M1</strain>
    </source>
</reference>
<dbReference type="AlphaFoldDB" id="A0A3S9P7W0"/>
<accession>A0A3S9P7W0</accession>
<dbReference type="OrthoDB" id="714053at2"/>
<dbReference type="Proteomes" id="UP000267268">
    <property type="component" value="Chromosome 1"/>
</dbReference>
<organism evidence="1 2">
    <name type="scientific">Flammeovirga pectinis</name>
    <dbReference type="NCBI Taxonomy" id="2494373"/>
    <lineage>
        <taxon>Bacteria</taxon>
        <taxon>Pseudomonadati</taxon>
        <taxon>Bacteroidota</taxon>
        <taxon>Cytophagia</taxon>
        <taxon>Cytophagales</taxon>
        <taxon>Flammeovirgaceae</taxon>
        <taxon>Flammeovirga</taxon>
    </lineage>
</organism>
<sequence>MLLKEKCKQAIASWEKTKIDFLKIKEVIDSTKVFRFNETDCIWIKEYNENSKFHIYAGVHDKEFILIIVPLDKEGKEVDLDMYLTKPLTGLEQEITLNETEVVTTVSKTKLSKDLEITKFWKEVDLPVSNEPTITERTSGKDIEKWRYECLNWFYYEHSTSKGRNIFRTFTVPFADLTRKDGGQGEIVAFFGLKQSPIYQKLIPLLIFVATSDNTTGEILRAKRNQNITLTNTDDWSRPCPPLCKDKTNFSLL</sequence>
<name>A0A3S9P7W0_9BACT</name>